<feature type="region of interest" description="Disordered" evidence="1">
    <location>
        <begin position="1"/>
        <end position="40"/>
    </location>
</feature>
<name>X1T216_9ZZZZ</name>
<dbReference type="AlphaFoldDB" id="X1T216"/>
<gene>
    <name evidence="2" type="ORF">S12H4_15005</name>
</gene>
<accession>X1T216</accession>
<organism evidence="2">
    <name type="scientific">marine sediment metagenome</name>
    <dbReference type="NCBI Taxonomy" id="412755"/>
    <lineage>
        <taxon>unclassified sequences</taxon>
        <taxon>metagenomes</taxon>
        <taxon>ecological metagenomes</taxon>
    </lineage>
</organism>
<feature type="compositionally biased region" description="Basic and acidic residues" evidence="1">
    <location>
        <begin position="27"/>
        <end position="36"/>
    </location>
</feature>
<sequence length="56" mass="6289">MKSGQNKAKKQLINELADRQAGGGKELLSKLPKELQEPMSSVEELKDALLRILRRT</sequence>
<reference evidence="2" key="1">
    <citation type="journal article" date="2014" name="Front. Microbiol.">
        <title>High frequency of phylogenetically diverse reductive dehalogenase-homologous genes in deep subseafloor sedimentary metagenomes.</title>
        <authorList>
            <person name="Kawai M."/>
            <person name="Futagami T."/>
            <person name="Toyoda A."/>
            <person name="Takaki Y."/>
            <person name="Nishi S."/>
            <person name="Hori S."/>
            <person name="Arai W."/>
            <person name="Tsubouchi T."/>
            <person name="Morono Y."/>
            <person name="Uchiyama I."/>
            <person name="Ito T."/>
            <person name="Fujiyama A."/>
            <person name="Inagaki F."/>
            <person name="Takami H."/>
        </authorList>
    </citation>
    <scope>NUCLEOTIDE SEQUENCE</scope>
    <source>
        <strain evidence="2">Expedition CK06-06</strain>
    </source>
</reference>
<proteinExistence type="predicted"/>
<evidence type="ECO:0000256" key="1">
    <source>
        <dbReference type="SAM" id="MobiDB-lite"/>
    </source>
</evidence>
<comment type="caution">
    <text evidence="2">The sequence shown here is derived from an EMBL/GenBank/DDBJ whole genome shotgun (WGS) entry which is preliminary data.</text>
</comment>
<evidence type="ECO:0000313" key="2">
    <source>
        <dbReference type="EMBL" id="GAI85431.1"/>
    </source>
</evidence>
<protein>
    <submittedName>
        <fullName evidence="2">Uncharacterized protein</fullName>
    </submittedName>
</protein>
<dbReference type="EMBL" id="BARW01007179">
    <property type="protein sequence ID" value="GAI85431.1"/>
    <property type="molecule type" value="Genomic_DNA"/>
</dbReference>